<dbReference type="HOGENOM" id="CLU_2469165_0_0_1"/>
<feature type="compositionally biased region" description="Polar residues" evidence="1">
    <location>
        <begin position="11"/>
        <end position="24"/>
    </location>
</feature>
<evidence type="ECO:0000256" key="1">
    <source>
        <dbReference type="SAM" id="MobiDB-lite"/>
    </source>
</evidence>
<dbReference type="AlphaFoldDB" id="W9YWA8"/>
<dbReference type="EMBL" id="KI980855">
    <property type="protein sequence ID" value="EXK23460.1"/>
    <property type="molecule type" value="Genomic_DNA"/>
</dbReference>
<evidence type="ECO:0000313" key="2">
    <source>
        <dbReference type="EMBL" id="EXK23460.1"/>
    </source>
</evidence>
<dbReference type="Proteomes" id="UP000030703">
    <property type="component" value="Unassembled WGS sequence"/>
</dbReference>
<protein>
    <submittedName>
        <fullName evidence="2">Uncharacterized protein</fullName>
    </submittedName>
</protein>
<sequence length="88" mass="9626">MHEAQDVRSPSPAQSETRPPTQTRAACPGATPIHNYLTLRLMPTIFSNIRLGTVPKSTLRVAMRTIKTPAAFMEPPLLLKICSPSSMP</sequence>
<dbReference type="VEuPathDB" id="FungiDB:FOMG_19761"/>
<reference evidence="2" key="1">
    <citation type="submission" date="2012-04" db="EMBL/GenBank/DDBJ databases">
        <title>The Genome Sequence of Fusarium oxysporum melonis.</title>
        <authorList>
            <consortium name="The Broad Institute Genome Sequencing Platform"/>
            <person name="Ma L.-J."/>
            <person name="Gale L.R."/>
            <person name="Schwartz D.C."/>
            <person name="Zhou S."/>
            <person name="Corby-Kistler H."/>
            <person name="Young S.K."/>
            <person name="Zeng Q."/>
            <person name="Gargeya S."/>
            <person name="Fitzgerald M."/>
            <person name="Haas B."/>
            <person name="Abouelleil A."/>
            <person name="Alvarado L."/>
            <person name="Arachchi H.M."/>
            <person name="Berlin A."/>
            <person name="Brown A."/>
            <person name="Chapman S.B."/>
            <person name="Chen Z."/>
            <person name="Dunbar C."/>
            <person name="Freedman E."/>
            <person name="Gearin G."/>
            <person name="Goldberg J."/>
            <person name="Griggs A."/>
            <person name="Gujja S."/>
            <person name="Heiman D."/>
            <person name="Howarth C."/>
            <person name="Larson L."/>
            <person name="Lui A."/>
            <person name="MacDonald P.J.P."/>
            <person name="Montmayeur A."/>
            <person name="Murphy C."/>
            <person name="Neiman D."/>
            <person name="Pearson M."/>
            <person name="Priest M."/>
            <person name="Roberts A."/>
            <person name="Saif S."/>
            <person name="Shea T."/>
            <person name="Shenoy N."/>
            <person name="Sisk P."/>
            <person name="Stolte C."/>
            <person name="Sykes S."/>
            <person name="Wortman J."/>
            <person name="Nusbaum C."/>
            <person name="Birren B."/>
        </authorList>
    </citation>
    <scope>NUCLEOTIDE SEQUENCE</scope>
    <source>
        <strain evidence="2">26406</strain>
    </source>
</reference>
<name>W9YWA8_FUSOX</name>
<organism evidence="2">
    <name type="scientific">Fusarium oxysporum f. sp. melonis 26406</name>
    <dbReference type="NCBI Taxonomy" id="1089452"/>
    <lineage>
        <taxon>Eukaryota</taxon>
        <taxon>Fungi</taxon>
        <taxon>Dikarya</taxon>
        <taxon>Ascomycota</taxon>
        <taxon>Pezizomycotina</taxon>
        <taxon>Sordariomycetes</taxon>
        <taxon>Hypocreomycetidae</taxon>
        <taxon>Hypocreales</taxon>
        <taxon>Nectriaceae</taxon>
        <taxon>Fusarium</taxon>
        <taxon>Fusarium oxysporum species complex</taxon>
    </lineage>
</organism>
<feature type="region of interest" description="Disordered" evidence="1">
    <location>
        <begin position="1"/>
        <end position="29"/>
    </location>
</feature>
<gene>
    <name evidence="2" type="ORF">FOMG_19761</name>
</gene>
<accession>W9YWA8</accession>
<proteinExistence type="predicted"/>
<reference evidence="2" key="2">
    <citation type="submission" date="2014-02" db="EMBL/GenBank/DDBJ databases">
        <title>Annotation of the Genome Sequence of Fusarium oxysporum f. sp. melonis 26406.</title>
        <authorList>
            <consortium name="The Broad Institute Genomics Platform"/>
            <person name="Ma L.-J."/>
            <person name="Corby-Kistler H."/>
            <person name="Broz K."/>
            <person name="Gale L.R."/>
            <person name="Jonkers W."/>
            <person name="O'Donnell K."/>
            <person name="Ploetz R."/>
            <person name="Steinberg C."/>
            <person name="Schwartz D.C."/>
            <person name="VanEtten H."/>
            <person name="Zhou S."/>
            <person name="Young S.K."/>
            <person name="Zeng Q."/>
            <person name="Gargeya S."/>
            <person name="Fitzgerald M."/>
            <person name="Abouelleil A."/>
            <person name="Alvarado L."/>
            <person name="Chapman S.B."/>
            <person name="Gainer-Dewar J."/>
            <person name="Goldberg J."/>
            <person name="Griggs A."/>
            <person name="Gujja S."/>
            <person name="Hansen M."/>
            <person name="Howarth C."/>
            <person name="Imamovic A."/>
            <person name="Ireland A."/>
            <person name="Larimer J."/>
            <person name="McCowan C."/>
            <person name="Murphy C."/>
            <person name="Pearson M."/>
            <person name="Poon T.W."/>
            <person name="Priest M."/>
            <person name="Roberts A."/>
            <person name="Saif S."/>
            <person name="Shea T."/>
            <person name="Sykes S."/>
            <person name="Wortman J."/>
            <person name="Nusbaum C."/>
            <person name="Birren B."/>
        </authorList>
    </citation>
    <scope>NUCLEOTIDE SEQUENCE</scope>
    <source>
        <strain evidence="2">26406</strain>
    </source>
</reference>